<proteinExistence type="predicted"/>
<evidence type="ECO:0000259" key="1">
    <source>
        <dbReference type="Pfam" id="PF00534"/>
    </source>
</evidence>
<accession>A0A1H6T8S8</accession>
<dbReference type="PANTHER" id="PTHR12526:SF630">
    <property type="entry name" value="GLYCOSYLTRANSFERASE"/>
    <property type="match status" value="1"/>
</dbReference>
<organism evidence="3 4">
    <name type="scientific">Azotobacter beijerinckii</name>
    <dbReference type="NCBI Taxonomy" id="170623"/>
    <lineage>
        <taxon>Bacteria</taxon>
        <taxon>Pseudomonadati</taxon>
        <taxon>Pseudomonadota</taxon>
        <taxon>Gammaproteobacteria</taxon>
        <taxon>Pseudomonadales</taxon>
        <taxon>Pseudomonadaceae</taxon>
        <taxon>Azotobacter</taxon>
    </lineage>
</organism>
<reference evidence="3 4" key="1">
    <citation type="submission" date="2016-10" db="EMBL/GenBank/DDBJ databases">
        <authorList>
            <person name="de Groot N.N."/>
        </authorList>
    </citation>
    <scope>NUCLEOTIDE SEQUENCE [LARGE SCALE GENOMIC DNA]</scope>
    <source>
        <strain evidence="3 4">DSM 1041</strain>
    </source>
</reference>
<evidence type="ECO:0000313" key="4">
    <source>
        <dbReference type="Proteomes" id="UP000199005"/>
    </source>
</evidence>
<feature type="domain" description="Glycosyltransferase subfamily 4-like N-terminal" evidence="2">
    <location>
        <begin position="14"/>
        <end position="207"/>
    </location>
</feature>
<name>A0A1H6T8S8_9GAMM</name>
<evidence type="ECO:0000313" key="3">
    <source>
        <dbReference type="EMBL" id="SEI76458.1"/>
    </source>
</evidence>
<feature type="domain" description="Glycosyl transferase family 1" evidence="1">
    <location>
        <begin position="230"/>
        <end position="381"/>
    </location>
</feature>
<dbReference type="Proteomes" id="UP000199005">
    <property type="component" value="Unassembled WGS sequence"/>
</dbReference>
<dbReference type="CDD" id="cd03811">
    <property type="entry name" value="GT4_GT28_WabH-like"/>
    <property type="match status" value="1"/>
</dbReference>
<dbReference type="SUPFAM" id="SSF53756">
    <property type="entry name" value="UDP-Glycosyltransferase/glycogen phosphorylase"/>
    <property type="match status" value="1"/>
</dbReference>
<dbReference type="GO" id="GO:0016757">
    <property type="term" value="F:glycosyltransferase activity"/>
    <property type="evidence" value="ECO:0007669"/>
    <property type="project" value="InterPro"/>
</dbReference>
<dbReference type="Pfam" id="PF13439">
    <property type="entry name" value="Glyco_transf_4"/>
    <property type="match status" value="1"/>
</dbReference>
<protein>
    <submittedName>
        <fullName evidence="3">Glycosyltransferase involved in cell wall bisynthesis</fullName>
    </submittedName>
</protein>
<dbReference type="InterPro" id="IPR028098">
    <property type="entry name" value="Glyco_trans_4-like_N"/>
</dbReference>
<dbReference type="EMBL" id="FNYO01000019">
    <property type="protein sequence ID" value="SEI76458.1"/>
    <property type="molecule type" value="Genomic_DNA"/>
</dbReference>
<dbReference type="STRING" id="170623.SAMN04244579_01929"/>
<evidence type="ECO:0000259" key="2">
    <source>
        <dbReference type="Pfam" id="PF13439"/>
    </source>
</evidence>
<dbReference type="RefSeq" id="WP_090899024.1">
    <property type="nucleotide sequence ID" value="NZ_FNYO01000019.1"/>
</dbReference>
<dbReference type="PANTHER" id="PTHR12526">
    <property type="entry name" value="GLYCOSYLTRANSFERASE"/>
    <property type="match status" value="1"/>
</dbReference>
<dbReference type="GO" id="GO:1901135">
    <property type="term" value="P:carbohydrate derivative metabolic process"/>
    <property type="evidence" value="ECO:0007669"/>
    <property type="project" value="UniProtKB-ARBA"/>
</dbReference>
<keyword evidence="3" id="KW-0808">Transferase</keyword>
<dbReference type="Pfam" id="PF00534">
    <property type="entry name" value="Glycos_transf_1"/>
    <property type="match status" value="1"/>
</dbReference>
<gene>
    <name evidence="3" type="ORF">SAMN04244579_01929</name>
</gene>
<sequence>MPRIALYTPSFAGGGTERVMLYLAEGFIARGHQVDLVVNEAEGAFRDQVPDGARIVKLDPARPLGGRLLILSASSWSDWKALARPVLFADKPDRQFPYLASLARYLRAQRPDALIAANSYCNLTALWARRLARVSTRIMVTEHNSLSFKILQKSVKGAARWRALLPLIGRVYSRADAVVAVSNGVADDLSAITGLPRGRIATIYNPVITPELAARAREPAPHPWLTTRDGIPVIVAAGRLAPQKNFPLLLQAFALLRRQRPARLLILGEGRQRAQLEALIGELGIGGDLALPGFVSNPYAAFSRAALFVLSSDFEGLGNALIEAMACGCPVVSTDCPSGPAEILEGGRFGELVPPNDAEALSAAMRRALDAPVAAEVLRRRGADFTLERSVEQYLALLFANRQPREAAGWRSSGGALGDHR</sequence>
<dbReference type="InterPro" id="IPR001296">
    <property type="entry name" value="Glyco_trans_1"/>
</dbReference>
<dbReference type="Gene3D" id="3.40.50.2000">
    <property type="entry name" value="Glycogen Phosphorylase B"/>
    <property type="match status" value="2"/>
</dbReference>
<dbReference type="AlphaFoldDB" id="A0A1H6T8S8"/>